<comment type="similarity">
    <text evidence="3">Belongs to the HAD-like hydrolase superfamily. SerB family.</text>
</comment>
<dbReference type="GO" id="GO:0036424">
    <property type="term" value="F:L-phosphoserine phosphatase activity"/>
    <property type="evidence" value="ECO:0007669"/>
    <property type="project" value="InterPro"/>
</dbReference>
<keyword evidence="9" id="KW-0460">Magnesium</keyword>
<evidence type="ECO:0000313" key="16">
    <source>
        <dbReference type="Proteomes" id="UP000199071"/>
    </source>
</evidence>
<evidence type="ECO:0000256" key="2">
    <source>
        <dbReference type="ARBA" id="ARBA00005135"/>
    </source>
</evidence>
<dbReference type="EC" id="3.1.3.3" evidence="4"/>
<dbReference type="InterPro" id="IPR023214">
    <property type="entry name" value="HAD_sf"/>
</dbReference>
<evidence type="ECO:0000256" key="6">
    <source>
        <dbReference type="ARBA" id="ARBA00022605"/>
    </source>
</evidence>
<protein>
    <recommendedName>
        <fullName evidence="5">Phosphoserine phosphatase</fullName>
        <ecNumber evidence="4">3.1.3.3</ecNumber>
    </recommendedName>
    <alternativeName>
        <fullName evidence="11">O-phosphoserine phosphohydrolase</fullName>
    </alternativeName>
</protein>
<evidence type="ECO:0000256" key="4">
    <source>
        <dbReference type="ARBA" id="ARBA00012640"/>
    </source>
</evidence>
<evidence type="ECO:0000256" key="11">
    <source>
        <dbReference type="ARBA" id="ARBA00031693"/>
    </source>
</evidence>
<accession>A0A1G6D4V9</accession>
<feature type="active site" description="Proton donor" evidence="14">
    <location>
        <position position="87"/>
    </location>
</feature>
<dbReference type="NCBIfam" id="TIGR01488">
    <property type="entry name" value="HAD-SF-IB"/>
    <property type="match status" value="1"/>
</dbReference>
<dbReference type="SFLD" id="SFLDS00003">
    <property type="entry name" value="Haloacid_Dehalogenase"/>
    <property type="match status" value="1"/>
</dbReference>
<dbReference type="GO" id="GO:0000287">
    <property type="term" value="F:magnesium ion binding"/>
    <property type="evidence" value="ECO:0007669"/>
    <property type="project" value="TreeGrafter"/>
</dbReference>
<dbReference type="OrthoDB" id="9792539at2"/>
<dbReference type="SFLD" id="SFLDG01136">
    <property type="entry name" value="C1.6:_Phosphoserine_Phosphatas"/>
    <property type="match status" value="1"/>
</dbReference>
<dbReference type="Gene3D" id="3.40.50.1000">
    <property type="entry name" value="HAD superfamily/HAD-like"/>
    <property type="match status" value="1"/>
</dbReference>
<evidence type="ECO:0000256" key="10">
    <source>
        <dbReference type="ARBA" id="ARBA00023299"/>
    </source>
</evidence>
<keyword evidence="16" id="KW-1185">Reference proteome</keyword>
<organism evidence="15 16">
    <name type="scientific">Bauldia litoralis</name>
    <dbReference type="NCBI Taxonomy" id="665467"/>
    <lineage>
        <taxon>Bacteria</taxon>
        <taxon>Pseudomonadati</taxon>
        <taxon>Pseudomonadota</taxon>
        <taxon>Alphaproteobacteria</taxon>
        <taxon>Hyphomicrobiales</taxon>
        <taxon>Kaistiaceae</taxon>
        <taxon>Bauldia</taxon>
    </lineage>
</organism>
<dbReference type="SFLD" id="SFLDG01137">
    <property type="entry name" value="C1.6.1:_Phosphoserine_Phosphat"/>
    <property type="match status" value="1"/>
</dbReference>
<evidence type="ECO:0000256" key="3">
    <source>
        <dbReference type="ARBA" id="ARBA00009184"/>
    </source>
</evidence>
<comment type="catalytic activity">
    <reaction evidence="13">
        <text>O-phospho-D-serine + H2O = D-serine + phosphate</text>
        <dbReference type="Rhea" id="RHEA:24873"/>
        <dbReference type="ChEBI" id="CHEBI:15377"/>
        <dbReference type="ChEBI" id="CHEBI:35247"/>
        <dbReference type="ChEBI" id="CHEBI:43474"/>
        <dbReference type="ChEBI" id="CHEBI:58680"/>
        <dbReference type="EC" id="3.1.3.3"/>
    </reaction>
</comment>
<keyword evidence="6" id="KW-0028">Amino-acid biosynthesis</keyword>
<evidence type="ECO:0000256" key="12">
    <source>
        <dbReference type="ARBA" id="ARBA00048138"/>
    </source>
</evidence>
<dbReference type="STRING" id="665467.SAMN02982931_03015"/>
<evidence type="ECO:0000256" key="1">
    <source>
        <dbReference type="ARBA" id="ARBA00001946"/>
    </source>
</evidence>
<gene>
    <name evidence="15" type="ORF">SAMN02982931_03015</name>
</gene>
<dbReference type="InterPro" id="IPR036412">
    <property type="entry name" value="HAD-like_sf"/>
</dbReference>
<keyword evidence="10" id="KW-0718">Serine biosynthesis</keyword>
<dbReference type="UniPathway" id="UPA00135">
    <property type="reaction ID" value="UER00198"/>
</dbReference>
<keyword evidence="8" id="KW-0378">Hydrolase</keyword>
<evidence type="ECO:0000256" key="14">
    <source>
        <dbReference type="PIRSR" id="PIRSR604469-1"/>
    </source>
</evidence>
<evidence type="ECO:0000256" key="8">
    <source>
        <dbReference type="ARBA" id="ARBA00022801"/>
    </source>
</evidence>
<dbReference type="RefSeq" id="WP_090877392.1">
    <property type="nucleotide sequence ID" value="NZ_FMXQ01000006.1"/>
</dbReference>
<dbReference type="AlphaFoldDB" id="A0A1G6D4V9"/>
<evidence type="ECO:0000256" key="13">
    <source>
        <dbReference type="ARBA" id="ARBA00048523"/>
    </source>
</evidence>
<comment type="pathway">
    <text evidence="2">Amino-acid biosynthesis; L-serine biosynthesis; L-serine from 3-phospho-D-glycerate: step 3/3.</text>
</comment>
<dbReference type="PANTHER" id="PTHR43344:SF2">
    <property type="entry name" value="PHOSPHOSERINE PHOSPHATASE"/>
    <property type="match status" value="1"/>
</dbReference>
<name>A0A1G6D4V9_9HYPH</name>
<dbReference type="GO" id="GO:0005737">
    <property type="term" value="C:cytoplasm"/>
    <property type="evidence" value="ECO:0007669"/>
    <property type="project" value="TreeGrafter"/>
</dbReference>
<dbReference type="Proteomes" id="UP000199071">
    <property type="component" value="Unassembled WGS sequence"/>
</dbReference>
<sequence>MTEFVATLIAAPGNDAGLTAALAALTDALGAPRIDWLAEGEAVDLAFEAAGDGNAPALSRLVAAMPVDLVVQPAAHRRKKLLVADMDSTMIGQECIDEVADFAGFKAEVAALTERAMAGEIAFAPALHERAALLAGLSIKTLGKVLAERITPMPGAGTLIATMRAHGATSLLVSGGFTAFAEAVGAMIGFDGVEANRLLVENGRLTGKVAEPVVGPEAKRTALERGAARLGLAREQTMAVGDGANDIAMVEVAGLGVAYHAKPKLAAIAAARVDHADLTALLYMQGYRRSDFVTA</sequence>
<evidence type="ECO:0000256" key="5">
    <source>
        <dbReference type="ARBA" id="ARBA00015196"/>
    </source>
</evidence>
<dbReference type="SFLD" id="SFLDF00029">
    <property type="entry name" value="phosphoserine_phosphatase"/>
    <property type="match status" value="1"/>
</dbReference>
<dbReference type="EMBL" id="FMXQ01000006">
    <property type="protein sequence ID" value="SDB40148.1"/>
    <property type="molecule type" value="Genomic_DNA"/>
</dbReference>
<evidence type="ECO:0000256" key="7">
    <source>
        <dbReference type="ARBA" id="ARBA00022723"/>
    </source>
</evidence>
<dbReference type="Pfam" id="PF12710">
    <property type="entry name" value="HAD"/>
    <property type="match status" value="1"/>
</dbReference>
<comment type="cofactor">
    <cofactor evidence="1">
        <name>Mg(2+)</name>
        <dbReference type="ChEBI" id="CHEBI:18420"/>
    </cofactor>
</comment>
<comment type="catalytic activity">
    <reaction evidence="12">
        <text>O-phospho-L-serine + H2O = L-serine + phosphate</text>
        <dbReference type="Rhea" id="RHEA:21208"/>
        <dbReference type="ChEBI" id="CHEBI:15377"/>
        <dbReference type="ChEBI" id="CHEBI:33384"/>
        <dbReference type="ChEBI" id="CHEBI:43474"/>
        <dbReference type="ChEBI" id="CHEBI:57524"/>
        <dbReference type="EC" id="3.1.3.3"/>
    </reaction>
</comment>
<dbReference type="InterPro" id="IPR050582">
    <property type="entry name" value="HAD-like_SerB"/>
</dbReference>
<feature type="active site" description="Nucleophile" evidence="14">
    <location>
        <position position="85"/>
    </location>
</feature>
<dbReference type="PANTHER" id="PTHR43344">
    <property type="entry name" value="PHOSPHOSERINE PHOSPHATASE"/>
    <property type="match status" value="1"/>
</dbReference>
<dbReference type="InterPro" id="IPR004469">
    <property type="entry name" value="PSP"/>
</dbReference>
<keyword evidence="7" id="KW-0479">Metal-binding</keyword>
<evidence type="ECO:0000313" key="15">
    <source>
        <dbReference type="EMBL" id="SDB40148.1"/>
    </source>
</evidence>
<evidence type="ECO:0000256" key="9">
    <source>
        <dbReference type="ARBA" id="ARBA00022842"/>
    </source>
</evidence>
<dbReference type="SUPFAM" id="SSF56784">
    <property type="entry name" value="HAD-like"/>
    <property type="match status" value="1"/>
</dbReference>
<dbReference type="NCBIfam" id="TIGR00338">
    <property type="entry name" value="serB"/>
    <property type="match status" value="1"/>
</dbReference>
<reference evidence="15 16" key="1">
    <citation type="submission" date="2016-10" db="EMBL/GenBank/DDBJ databases">
        <authorList>
            <person name="de Groot N.N."/>
        </authorList>
    </citation>
    <scope>NUCLEOTIDE SEQUENCE [LARGE SCALE GENOMIC DNA]</scope>
    <source>
        <strain evidence="15 16">ATCC 35022</strain>
    </source>
</reference>
<proteinExistence type="inferred from homology"/>
<dbReference type="GO" id="GO:0006564">
    <property type="term" value="P:L-serine biosynthetic process"/>
    <property type="evidence" value="ECO:0007669"/>
    <property type="project" value="UniProtKB-KW"/>
</dbReference>